<feature type="domain" description="Methyltransferase FkbM" evidence="3">
    <location>
        <begin position="150"/>
        <end position="310"/>
    </location>
</feature>
<dbReference type="PANTHER" id="PTHR34009:SF2">
    <property type="entry name" value="PROTEIN STAR"/>
    <property type="match status" value="1"/>
</dbReference>
<evidence type="ECO:0000256" key="2">
    <source>
        <dbReference type="ARBA" id="ARBA00022679"/>
    </source>
</evidence>
<keyword evidence="5" id="KW-1185">Reference proteome</keyword>
<dbReference type="Pfam" id="PF01531">
    <property type="entry name" value="Glyco_transf_11"/>
    <property type="match status" value="1"/>
</dbReference>
<dbReference type="GO" id="GO:0006888">
    <property type="term" value="P:endoplasmic reticulum to Golgi vesicle-mediated transport"/>
    <property type="evidence" value="ECO:0007669"/>
    <property type="project" value="TreeGrafter"/>
</dbReference>
<dbReference type="GO" id="GO:0008107">
    <property type="term" value="F:galactoside 2-alpha-L-fucosyltransferase activity"/>
    <property type="evidence" value="ECO:0007669"/>
    <property type="project" value="InterPro"/>
</dbReference>
<dbReference type="InterPro" id="IPR053202">
    <property type="entry name" value="EGF_Rcpt_Signaling_Reg"/>
</dbReference>
<dbReference type="GO" id="GO:0005975">
    <property type="term" value="P:carbohydrate metabolic process"/>
    <property type="evidence" value="ECO:0007669"/>
    <property type="project" value="InterPro"/>
</dbReference>
<protein>
    <recommendedName>
        <fullName evidence="3">Methyltransferase FkbM domain-containing protein</fullName>
    </recommendedName>
</protein>
<gene>
    <name evidence="4" type="ORF">RC74_07690</name>
</gene>
<dbReference type="InterPro" id="IPR006342">
    <property type="entry name" value="FkbM_mtfrase"/>
</dbReference>
<proteinExistence type="predicted"/>
<evidence type="ECO:0000256" key="1">
    <source>
        <dbReference type="ARBA" id="ARBA00022676"/>
    </source>
</evidence>
<organism evidence="4 5">
    <name type="scientific">Falsihalocynthiibacter arcticus</name>
    <dbReference type="NCBI Taxonomy" id="1579316"/>
    <lineage>
        <taxon>Bacteria</taxon>
        <taxon>Pseudomonadati</taxon>
        <taxon>Pseudomonadota</taxon>
        <taxon>Alphaproteobacteria</taxon>
        <taxon>Rhodobacterales</taxon>
        <taxon>Roseobacteraceae</taxon>
        <taxon>Falsihalocynthiibacter</taxon>
    </lineage>
</organism>
<evidence type="ECO:0000313" key="4">
    <source>
        <dbReference type="EMBL" id="AML51156.1"/>
    </source>
</evidence>
<dbReference type="AlphaFoldDB" id="A0A126UZU6"/>
<dbReference type="GO" id="GO:0005886">
    <property type="term" value="C:plasma membrane"/>
    <property type="evidence" value="ECO:0007669"/>
    <property type="project" value="TreeGrafter"/>
</dbReference>
<dbReference type="Pfam" id="PF05050">
    <property type="entry name" value="Methyltransf_21"/>
    <property type="match status" value="1"/>
</dbReference>
<sequence length="524" mass="57732">MGLSGAKVGSAARIEPYGFIKFLALGVEEHRVLAIIGFDDDRNASGSLGHGHRVEVRIIVWGQKDGFSSPKLIDLAIRIDRMNFRALATKRNPHSSVDRLLAAARLAGSVSREDSKLVLTFVSLTPGQLLLDLFAILANKGKHGGTFVEVGVGNGRRISNTFVLEKELDWTGILVEPNISSHASICALRSSFLETRAAASKSGLKLQFEEVMDDGEFSRLSGANGHTVDASRIKRYEVETITLNDIFAASDMPARIDFLSRDTEGSEFDILAGLDLDRYTFRAMAIKHNHNHNLTALADLRRILLPKGYKQVLEHLSGVLSGTWRQSFRHSVPIWVDEHPSIGSFSQIGTPVCIMGIPVNFNSFEDILGELRENVIERLGCLTALPHIAEDFAYVHVRLGDYVSSPEVACKMASLNSNYYAEGMRTYEQKHGKAKWILCSNEPENALELMPKNMDVEISQGRSEIDDLLLMARSQGGVIANSTFSLWGGLLSETNGGSIVAPKTWEKTNPSPPMPNTWNIIENM</sequence>
<dbReference type="KEGG" id="hat:RC74_07690"/>
<dbReference type="RefSeq" id="WP_052275031.1">
    <property type="nucleotide sequence ID" value="NZ_CP014327.1"/>
</dbReference>
<dbReference type="SUPFAM" id="SSF53335">
    <property type="entry name" value="S-adenosyl-L-methionine-dependent methyltransferases"/>
    <property type="match status" value="1"/>
</dbReference>
<dbReference type="EMBL" id="CP014327">
    <property type="protein sequence ID" value="AML51156.1"/>
    <property type="molecule type" value="Genomic_DNA"/>
</dbReference>
<reference evidence="4 5" key="1">
    <citation type="submission" date="2016-02" db="EMBL/GenBank/DDBJ databases">
        <title>Complete genome sequence of Halocynthiibacter arcticus PAMC 20958t from arctic marine sediment.</title>
        <authorList>
            <person name="Lee Y.M."/>
            <person name="Baek K."/>
            <person name="Lee H.K."/>
            <person name="Shin S.C."/>
        </authorList>
    </citation>
    <scope>NUCLEOTIDE SEQUENCE [LARGE SCALE GENOMIC DNA]</scope>
    <source>
        <strain evidence="4">PAMC 20958</strain>
    </source>
</reference>
<dbReference type="OrthoDB" id="938855at2"/>
<dbReference type="GO" id="GO:0005737">
    <property type="term" value="C:cytoplasm"/>
    <property type="evidence" value="ECO:0007669"/>
    <property type="project" value="GOC"/>
</dbReference>
<dbReference type="Proteomes" id="UP000070371">
    <property type="component" value="Chromosome"/>
</dbReference>
<evidence type="ECO:0000259" key="3">
    <source>
        <dbReference type="Pfam" id="PF05050"/>
    </source>
</evidence>
<dbReference type="InterPro" id="IPR002516">
    <property type="entry name" value="Glyco_trans_11"/>
</dbReference>
<dbReference type="GO" id="GO:0016197">
    <property type="term" value="P:endosomal transport"/>
    <property type="evidence" value="ECO:0007669"/>
    <property type="project" value="TreeGrafter"/>
</dbReference>
<name>A0A126UZU6_9RHOB</name>
<keyword evidence="1" id="KW-0328">Glycosyltransferase</keyword>
<keyword evidence="2" id="KW-0808">Transferase</keyword>
<evidence type="ECO:0000313" key="5">
    <source>
        <dbReference type="Proteomes" id="UP000070371"/>
    </source>
</evidence>
<dbReference type="InterPro" id="IPR029063">
    <property type="entry name" value="SAM-dependent_MTases_sf"/>
</dbReference>
<accession>A0A126UZU6</accession>
<dbReference type="PANTHER" id="PTHR34009">
    <property type="entry name" value="PROTEIN STAR"/>
    <property type="match status" value="1"/>
</dbReference>
<dbReference type="Gene3D" id="3.40.50.150">
    <property type="entry name" value="Vaccinia Virus protein VP39"/>
    <property type="match status" value="1"/>
</dbReference>